<protein>
    <submittedName>
        <fullName evidence="1">Uncharacterized protein</fullName>
    </submittedName>
</protein>
<evidence type="ECO:0000313" key="1">
    <source>
        <dbReference type="EMBL" id="KPM03774.1"/>
    </source>
</evidence>
<organism evidence="1 2">
    <name type="scientific">Sarcoptes scabiei</name>
    <name type="common">Itch mite</name>
    <name type="synonym">Acarus scabiei</name>
    <dbReference type="NCBI Taxonomy" id="52283"/>
    <lineage>
        <taxon>Eukaryota</taxon>
        <taxon>Metazoa</taxon>
        <taxon>Ecdysozoa</taxon>
        <taxon>Arthropoda</taxon>
        <taxon>Chelicerata</taxon>
        <taxon>Arachnida</taxon>
        <taxon>Acari</taxon>
        <taxon>Acariformes</taxon>
        <taxon>Sarcoptiformes</taxon>
        <taxon>Astigmata</taxon>
        <taxon>Psoroptidia</taxon>
        <taxon>Sarcoptoidea</taxon>
        <taxon>Sarcoptidae</taxon>
        <taxon>Sarcoptinae</taxon>
        <taxon>Sarcoptes</taxon>
    </lineage>
</organism>
<sequence length="61" mass="7172">MAPVDVHFLCQLFASAFDSLSLWQILRKVFNHKEYIQFIKKLSAKRWRGQGRIQKMGGNFS</sequence>
<name>A0A131ZYK3_SARSC</name>
<comment type="caution">
    <text evidence="1">The sequence shown here is derived from an EMBL/GenBank/DDBJ whole genome shotgun (WGS) entry which is preliminary data.</text>
</comment>
<evidence type="ECO:0000313" key="2">
    <source>
        <dbReference type="Proteomes" id="UP000616769"/>
    </source>
</evidence>
<dbReference type="AlphaFoldDB" id="A0A131ZYK3"/>
<dbReference type="Proteomes" id="UP000616769">
    <property type="component" value="Unassembled WGS sequence"/>
</dbReference>
<proteinExistence type="predicted"/>
<reference evidence="1 2" key="1">
    <citation type="journal article" date="2015" name="Parasit. Vectors">
        <title>Draft genome of the scabies mite.</title>
        <authorList>
            <person name="Rider S.D.Jr."/>
            <person name="Morgan M.S."/>
            <person name="Arlian L.G."/>
        </authorList>
    </citation>
    <scope>NUCLEOTIDE SEQUENCE [LARGE SCALE GENOMIC DNA]</scope>
    <source>
        <strain evidence="1">Arlian Lab</strain>
    </source>
</reference>
<dbReference type="EMBL" id="JXLN01006083">
    <property type="protein sequence ID" value="KPM03774.1"/>
    <property type="molecule type" value="Genomic_DNA"/>
</dbReference>
<accession>A0A131ZYK3</accession>
<dbReference type="VEuPathDB" id="VectorBase:SSCA007780"/>
<gene>
    <name evidence="1" type="ORF">QR98_0022080</name>
</gene>